<dbReference type="PROSITE" id="PS50888">
    <property type="entry name" value="BHLH"/>
    <property type="match status" value="1"/>
</dbReference>
<dbReference type="SMART" id="SM00353">
    <property type="entry name" value="HLH"/>
    <property type="match status" value="1"/>
</dbReference>
<evidence type="ECO:0000313" key="2">
    <source>
        <dbReference type="EMBL" id="CAB3977723.1"/>
    </source>
</evidence>
<dbReference type="GO" id="GO:0000977">
    <property type="term" value="F:RNA polymerase II transcription regulatory region sequence-specific DNA binding"/>
    <property type="evidence" value="ECO:0007669"/>
    <property type="project" value="TreeGrafter"/>
</dbReference>
<name>A0A7D9HA33_PARCT</name>
<dbReference type="SUPFAM" id="SSF47459">
    <property type="entry name" value="HLH, helix-loop-helix DNA-binding domain"/>
    <property type="match status" value="1"/>
</dbReference>
<dbReference type="GO" id="GO:0032502">
    <property type="term" value="P:developmental process"/>
    <property type="evidence" value="ECO:0007669"/>
    <property type="project" value="TreeGrafter"/>
</dbReference>
<evidence type="ECO:0000313" key="3">
    <source>
        <dbReference type="Proteomes" id="UP001152795"/>
    </source>
</evidence>
<dbReference type="InterPro" id="IPR011598">
    <property type="entry name" value="bHLH_dom"/>
</dbReference>
<dbReference type="PANTHER" id="PTHR23349">
    <property type="entry name" value="BASIC HELIX-LOOP-HELIX TRANSCRIPTION FACTOR, TWIST"/>
    <property type="match status" value="1"/>
</dbReference>
<proteinExistence type="predicted"/>
<feature type="compositionally biased region" description="Basic residues" evidence="1">
    <location>
        <begin position="61"/>
        <end position="78"/>
    </location>
</feature>
<keyword evidence="3" id="KW-1185">Reference proteome</keyword>
<reference evidence="2" key="1">
    <citation type="submission" date="2020-04" db="EMBL/GenBank/DDBJ databases">
        <authorList>
            <person name="Alioto T."/>
            <person name="Alioto T."/>
            <person name="Gomez Garrido J."/>
        </authorList>
    </citation>
    <scope>NUCLEOTIDE SEQUENCE</scope>
    <source>
        <strain evidence="2">A484AB</strain>
    </source>
</reference>
<sequence length="210" mass="24552">MKIYLNKMNDNIWNEFKIPLNIDLSLFECPDLVPELCEVQLTKKAVSDISEITHNGVSVEKKKRRKRKSLTGLSRKRREANARERRRVEELNRGFVYLKRALPLPNVDISKLEILTLAIKWIDHLETMLENYDDQRELLTIRQMETSRPEDLLNVTEGATPAKHACLYHEFPDLQNTLWEESIGLQDTPDAENEGCVHIRSTSNFNFLFE</sequence>
<gene>
    <name evidence="2" type="ORF">PACLA_8A014719</name>
</gene>
<dbReference type="InterPro" id="IPR036638">
    <property type="entry name" value="HLH_DNA-bd_sf"/>
</dbReference>
<dbReference type="AlphaFoldDB" id="A0A7D9HA33"/>
<dbReference type="InterPro" id="IPR050283">
    <property type="entry name" value="E-box_TF_Regulators"/>
</dbReference>
<evidence type="ECO:0000256" key="1">
    <source>
        <dbReference type="SAM" id="MobiDB-lite"/>
    </source>
</evidence>
<dbReference type="GO" id="GO:0000981">
    <property type="term" value="F:DNA-binding transcription factor activity, RNA polymerase II-specific"/>
    <property type="evidence" value="ECO:0007669"/>
    <property type="project" value="TreeGrafter"/>
</dbReference>
<accession>A0A7D9HA33</accession>
<feature type="region of interest" description="Disordered" evidence="1">
    <location>
        <begin position="60"/>
        <end position="81"/>
    </location>
</feature>
<dbReference type="Proteomes" id="UP001152795">
    <property type="component" value="Unassembled WGS sequence"/>
</dbReference>
<dbReference type="GO" id="GO:0046983">
    <property type="term" value="F:protein dimerization activity"/>
    <property type="evidence" value="ECO:0007669"/>
    <property type="project" value="InterPro"/>
</dbReference>
<protein>
    <submittedName>
        <fullName evidence="2">Transcription factor 15-like</fullName>
    </submittedName>
</protein>
<dbReference type="EMBL" id="CACRXK020000065">
    <property type="protein sequence ID" value="CAB3977723.1"/>
    <property type="molecule type" value="Genomic_DNA"/>
</dbReference>
<dbReference type="PANTHER" id="PTHR23349:SF42">
    <property type="entry name" value="BHLH DOMAIN-CONTAINING PROTEIN"/>
    <property type="match status" value="1"/>
</dbReference>
<comment type="caution">
    <text evidence="2">The sequence shown here is derived from an EMBL/GenBank/DDBJ whole genome shotgun (WGS) entry which is preliminary data.</text>
</comment>
<organism evidence="2 3">
    <name type="scientific">Paramuricea clavata</name>
    <name type="common">Red gorgonian</name>
    <name type="synonym">Violescent sea-whip</name>
    <dbReference type="NCBI Taxonomy" id="317549"/>
    <lineage>
        <taxon>Eukaryota</taxon>
        <taxon>Metazoa</taxon>
        <taxon>Cnidaria</taxon>
        <taxon>Anthozoa</taxon>
        <taxon>Octocorallia</taxon>
        <taxon>Malacalcyonacea</taxon>
        <taxon>Plexauridae</taxon>
        <taxon>Paramuricea</taxon>
    </lineage>
</organism>
<dbReference type="Pfam" id="PF00010">
    <property type="entry name" value="HLH"/>
    <property type="match status" value="1"/>
</dbReference>
<dbReference type="Gene3D" id="4.10.280.10">
    <property type="entry name" value="Helix-loop-helix DNA-binding domain"/>
    <property type="match status" value="1"/>
</dbReference>
<dbReference type="OrthoDB" id="10049614at2759"/>